<accession>A0A814NNB9</accession>
<keyword evidence="13" id="KW-0458">Lysosome</keyword>
<dbReference type="GO" id="GO:0046942">
    <property type="term" value="P:carboxylic acid transport"/>
    <property type="evidence" value="ECO:0007669"/>
    <property type="project" value="UniProtKB-ARBA"/>
</dbReference>
<evidence type="ECO:0000256" key="8">
    <source>
        <dbReference type="ARBA" id="ARBA00022847"/>
    </source>
</evidence>
<comment type="catalytic activity">
    <reaction evidence="19">
        <text>L-glutamate(out) = L-glutamate(in)</text>
        <dbReference type="Rhea" id="RHEA:66336"/>
        <dbReference type="ChEBI" id="CHEBI:29985"/>
    </reaction>
    <physiologicalReaction direction="left-to-right" evidence="19">
        <dbReference type="Rhea" id="RHEA:66337"/>
    </physiologicalReaction>
</comment>
<evidence type="ECO:0000256" key="9">
    <source>
        <dbReference type="ARBA" id="ARBA00022989"/>
    </source>
</evidence>
<evidence type="ECO:0000256" key="17">
    <source>
        <dbReference type="ARBA" id="ARBA00050625"/>
    </source>
</evidence>
<evidence type="ECO:0000256" key="16">
    <source>
        <dbReference type="ARBA" id="ARBA00050554"/>
    </source>
</evidence>
<dbReference type="Gene3D" id="1.20.1250.20">
    <property type="entry name" value="MFS general substrate transporter like domains"/>
    <property type="match status" value="2"/>
</dbReference>
<feature type="transmembrane region" description="Helical" evidence="26">
    <location>
        <begin position="159"/>
        <end position="183"/>
    </location>
</feature>
<dbReference type="InterPro" id="IPR011701">
    <property type="entry name" value="MFS"/>
</dbReference>
<evidence type="ECO:0000259" key="27">
    <source>
        <dbReference type="PROSITE" id="PS50850"/>
    </source>
</evidence>
<comment type="catalytic activity">
    <reaction evidence="15">
        <text>2 nitrate(out) + H(+)(out) = 2 nitrate(in) + H(+)(in)</text>
        <dbReference type="Rhea" id="RHEA:71539"/>
        <dbReference type="ChEBI" id="CHEBI:15378"/>
        <dbReference type="ChEBI" id="CHEBI:17632"/>
    </reaction>
    <physiologicalReaction direction="left-to-right" evidence="15">
        <dbReference type="Rhea" id="RHEA:71540"/>
    </physiologicalReaction>
</comment>
<feature type="transmembrane region" description="Helical" evidence="26">
    <location>
        <begin position="126"/>
        <end position="147"/>
    </location>
</feature>
<comment type="function">
    <text evidence="21">Receptor for CM101, a polysaccharide produced by group B Streptococcus with antipathoangiogenic properties.</text>
</comment>
<feature type="transmembrane region" description="Helical" evidence="26">
    <location>
        <begin position="419"/>
        <end position="438"/>
    </location>
</feature>
<name>A0A814NNB9_9BILA</name>
<evidence type="ECO:0000256" key="7">
    <source>
        <dbReference type="ARBA" id="ARBA00022692"/>
    </source>
</evidence>
<evidence type="ECO:0000256" key="15">
    <source>
        <dbReference type="ARBA" id="ARBA00050101"/>
    </source>
</evidence>
<evidence type="ECO:0000256" key="26">
    <source>
        <dbReference type="SAM" id="Phobius"/>
    </source>
</evidence>
<dbReference type="PANTHER" id="PTHR11662">
    <property type="entry name" value="SOLUTE CARRIER FAMILY 17"/>
    <property type="match status" value="1"/>
</dbReference>
<gene>
    <name evidence="28" type="ORF">IZO911_LOCUS22771</name>
    <name evidence="29" type="ORF">KXQ929_LOCUS644</name>
</gene>
<dbReference type="GO" id="GO:0005765">
    <property type="term" value="C:lysosomal membrane"/>
    <property type="evidence" value="ECO:0007669"/>
    <property type="project" value="UniProtKB-SubCell"/>
</dbReference>
<dbReference type="Pfam" id="PF07690">
    <property type="entry name" value="MFS_1"/>
    <property type="match status" value="1"/>
</dbReference>
<sequence>MTLSNIHQKIPKRYILGLLAFFGFFNAYMLRSNLSIAIISMVKPTRHITSNNNISIIQPGGYTWNTKTQGYILSAFFYSYTATQIPAGFLATTYGGKFLFGGSVGLCALLTLFTPLFAYMGPTALIILRILEGFSSGFIYPSLHALWSKWAPKDDKSKLATFAFSGSYFGTLITMFFGGIIAAHWTWQWIFYLSGLSGILWAICWFYLASESPSTHPTISEEEAAYIEENLYHPVSRNYSIPWKDILTSLPVWAIIAAHFGTNWCIYVMFTELPTFLSRSLGYRVDEAGVLSAIPWLPLAILVYVAGIISDRLTQHHSTGYVRKLIMSISFIVISLALLFVTLLDTNHRALIIIGIIIAIGSCGPAWASFGVNHLDIGAHYAGILMGLSNCVGSTPGFLIPILTGYVVEDTHLKREWNIVFIISILICILVLMFYTFFASGELQPWATANTDEYQHVLNTPIASRDVSQGTGLNENNIDDLTDRLKAEMQHENNTE</sequence>
<feature type="transmembrane region" description="Helical" evidence="26">
    <location>
        <begin position="321"/>
        <end position="344"/>
    </location>
</feature>
<evidence type="ECO:0000256" key="1">
    <source>
        <dbReference type="ARBA" id="ARBA00004432"/>
    </source>
</evidence>
<dbReference type="EMBL" id="CAJNOE010000257">
    <property type="protein sequence ID" value="CAF1096068.1"/>
    <property type="molecule type" value="Genomic_DNA"/>
</dbReference>
<comment type="catalytic activity">
    <reaction evidence="20">
        <text>D-glucuronate(out) + H(+)(out) = D-glucuronate(in) + H(+)(in)</text>
        <dbReference type="Rhea" id="RHEA:72591"/>
        <dbReference type="ChEBI" id="CHEBI:15378"/>
        <dbReference type="ChEBI" id="CHEBI:58720"/>
    </reaction>
    <physiologicalReaction direction="left-to-right" evidence="20">
        <dbReference type="Rhea" id="RHEA:72592"/>
    </physiologicalReaction>
</comment>
<dbReference type="AlphaFoldDB" id="A0A814NNB9"/>
<feature type="domain" description="Major facilitator superfamily (MFS) profile" evidence="27">
    <location>
        <begin position="12"/>
        <end position="443"/>
    </location>
</feature>
<keyword evidence="8" id="KW-0769">Symport</keyword>
<keyword evidence="6" id="KW-1003">Cell membrane</keyword>
<keyword evidence="7 26" id="KW-0812">Transmembrane</keyword>
<dbReference type="GO" id="GO:0030672">
    <property type="term" value="C:synaptic vesicle membrane"/>
    <property type="evidence" value="ECO:0007669"/>
    <property type="project" value="UniProtKB-SubCell"/>
</dbReference>
<evidence type="ECO:0000256" key="13">
    <source>
        <dbReference type="ARBA" id="ARBA00023228"/>
    </source>
</evidence>
<evidence type="ECO:0000256" key="12">
    <source>
        <dbReference type="ARBA" id="ARBA00023180"/>
    </source>
</evidence>
<evidence type="ECO:0000256" key="11">
    <source>
        <dbReference type="ARBA" id="ARBA00023136"/>
    </source>
</evidence>
<organism evidence="28 30">
    <name type="scientific">Adineta steineri</name>
    <dbReference type="NCBI Taxonomy" id="433720"/>
    <lineage>
        <taxon>Eukaryota</taxon>
        <taxon>Metazoa</taxon>
        <taxon>Spiralia</taxon>
        <taxon>Gnathifera</taxon>
        <taxon>Rotifera</taxon>
        <taxon>Eurotatoria</taxon>
        <taxon>Bdelloidea</taxon>
        <taxon>Adinetida</taxon>
        <taxon>Adinetidae</taxon>
        <taxon>Adineta</taxon>
    </lineage>
</organism>
<comment type="catalytic activity">
    <reaction evidence="18">
        <text>N-acetyl-L-aspartyl-L-glutamate(out) = N-acetyl-L-aspartyl-L-glutamate(in)</text>
        <dbReference type="Rhea" id="RHEA:72599"/>
        <dbReference type="ChEBI" id="CHEBI:76931"/>
    </reaction>
    <physiologicalReaction direction="left-to-right" evidence="18">
        <dbReference type="Rhea" id="RHEA:72600"/>
    </physiologicalReaction>
</comment>
<dbReference type="GO" id="GO:0006820">
    <property type="term" value="P:monoatomic anion transport"/>
    <property type="evidence" value="ECO:0007669"/>
    <property type="project" value="TreeGrafter"/>
</dbReference>
<dbReference type="InterPro" id="IPR020846">
    <property type="entry name" value="MFS_dom"/>
</dbReference>
<evidence type="ECO:0000313" key="29">
    <source>
        <dbReference type="EMBL" id="CAF3511672.1"/>
    </source>
</evidence>
<evidence type="ECO:0000256" key="21">
    <source>
        <dbReference type="ARBA" id="ARBA00056891"/>
    </source>
</evidence>
<dbReference type="EMBL" id="CAJOBB010000015">
    <property type="protein sequence ID" value="CAF3511672.1"/>
    <property type="molecule type" value="Genomic_DNA"/>
</dbReference>
<dbReference type="GO" id="GO:0016323">
    <property type="term" value="C:basolateral plasma membrane"/>
    <property type="evidence" value="ECO:0007669"/>
    <property type="project" value="UniProtKB-SubCell"/>
</dbReference>
<keyword evidence="14" id="KW-0968">Cytoplasmic vesicle</keyword>
<comment type="catalytic activity">
    <reaction evidence="17">
        <text>N-acetylneuraminate(in) + H(+)(in) = N-acetylneuraminate(out) + H(+)(out)</text>
        <dbReference type="Rhea" id="RHEA:28987"/>
        <dbReference type="ChEBI" id="CHEBI:15378"/>
        <dbReference type="ChEBI" id="CHEBI:35418"/>
    </reaction>
    <physiologicalReaction direction="right-to-left" evidence="17">
        <dbReference type="Rhea" id="RHEA:28989"/>
    </physiologicalReaction>
</comment>
<dbReference type="SUPFAM" id="SSF103473">
    <property type="entry name" value="MFS general substrate transporter"/>
    <property type="match status" value="1"/>
</dbReference>
<keyword evidence="12" id="KW-0325">Glycoprotein</keyword>
<evidence type="ECO:0000256" key="24">
    <source>
        <dbReference type="ARBA" id="ARBA00081195"/>
    </source>
</evidence>
<evidence type="ECO:0000313" key="30">
    <source>
        <dbReference type="Proteomes" id="UP000663860"/>
    </source>
</evidence>
<evidence type="ECO:0000313" key="28">
    <source>
        <dbReference type="EMBL" id="CAF1096068.1"/>
    </source>
</evidence>
<proteinExistence type="predicted"/>
<reference evidence="28" key="1">
    <citation type="submission" date="2021-02" db="EMBL/GenBank/DDBJ databases">
        <authorList>
            <person name="Nowell W R."/>
        </authorList>
    </citation>
    <scope>NUCLEOTIDE SEQUENCE</scope>
</reference>
<evidence type="ECO:0000256" key="3">
    <source>
        <dbReference type="ARBA" id="ARBA00004638"/>
    </source>
</evidence>
<evidence type="ECO:0000256" key="14">
    <source>
        <dbReference type="ARBA" id="ARBA00023329"/>
    </source>
</evidence>
<comment type="catalytic activity">
    <reaction evidence="16">
        <text>L-aspartate(out) = L-aspartate(in)</text>
        <dbReference type="Rhea" id="RHEA:66332"/>
        <dbReference type="ChEBI" id="CHEBI:29991"/>
    </reaction>
    <physiologicalReaction direction="left-to-right" evidence="16">
        <dbReference type="Rhea" id="RHEA:66333"/>
    </physiologicalReaction>
</comment>
<feature type="transmembrane region" description="Helical" evidence="26">
    <location>
        <begin position="98"/>
        <end position="120"/>
    </location>
</feature>
<comment type="subcellular location">
    <subcellularLocation>
        <location evidence="2">Basolateral cell membrane</location>
        <topology evidence="2">Multi-pass membrane protein</topology>
    </subcellularLocation>
    <subcellularLocation>
        <location evidence="3">Cytoplasmic vesicle</location>
        <location evidence="3">Secretory vesicle membrane</location>
        <topology evidence="3">Multi-pass membrane protein</topology>
    </subcellularLocation>
    <subcellularLocation>
        <location evidence="1">Cytoplasmic vesicle</location>
        <location evidence="1">Secretory vesicle</location>
        <location evidence="1">Synaptic vesicle membrane</location>
    </subcellularLocation>
    <subcellularLocation>
        <location evidence="4">Lysosome membrane</location>
    </subcellularLocation>
</comment>
<feature type="transmembrane region" description="Helical" evidence="26">
    <location>
        <begin position="290"/>
        <end position="309"/>
    </location>
</feature>
<feature type="transmembrane region" description="Helical" evidence="26">
    <location>
        <begin position="12"/>
        <end position="30"/>
    </location>
</feature>
<evidence type="ECO:0000256" key="5">
    <source>
        <dbReference type="ARBA" id="ARBA00022448"/>
    </source>
</evidence>
<comment type="caution">
    <text evidence="28">The sequence shown here is derived from an EMBL/GenBank/DDBJ whole genome shotgun (WGS) entry which is preliminary data.</text>
</comment>
<feature type="transmembrane region" description="Helical" evidence="26">
    <location>
        <begin position="71"/>
        <end position="91"/>
    </location>
</feature>
<feature type="transmembrane region" description="Helical" evidence="26">
    <location>
        <begin position="189"/>
        <end position="208"/>
    </location>
</feature>
<dbReference type="PROSITE" id="PS50850">
    <property type="entry name" value="MFS"/>
    <property type="match status" value="1"/>
</dbReference>
<dbReference type="CDD" id="cd17318">
    <property type="entry name" value="MFS_SLC17"/>
    <property type="match status" value="1"/>
</dbReference>
<keyword evidence="10" id="KW-0770">Synapse</keyword>
<dbReference type="Proteomes" id="UP000663860">
    <property type="component" value="Unassembled WGS sequence"/>
</dbReference>
<evidence type="ECO:0000256" key="20">
    <source>
        <dbReference type="ARBA" id="ARBA00051612"/>
    </source>
</evidence>
<dbReference type="FunFam" id="1.20.1250.20:FF:000003">
    <property type="entry name" value="Solute carrier family 17 member 3"/>
    <property type="match status" value="1"/>
</dbReference>
<keyword evidence="11 26" id="KW-0472">Membrane</keyword>
<protein>
    <recommendedName>
        <fullName evidence="22">Sialin</fullName>
    </recommendedName>
    <alternativeName>
        <fullName evidence="25">H(+)/nitrate cotransporter</fullName>
    </alternativeName>
    <alternativeName>
        <fullName evidence="23">H(+)/sialic acid cotransporter</fullName>
    </alternativeName>
    <alternativeName>
        <fullName evidence="24">Vesicular excitatory amino acid transporter</fullName>
    </alternativeName>
</protein>
<evidence type="ECO:0000256" key="2">
    <source>
        <dbReference type="ARBA" id="ARBA00004554"/>
    </source>
</evidence>
<evidence type="ECO:0000256" key="4">
    <source>
        <dbReference type="ARBA" id="ARBA00004656"/>
    </source>
</evidence>
<keyword evidence="5" id="KW-0813">Transport</keyword>
<evidence type="ECO:0000256" key="19">
    <source>
        <dbReference type="ARBA" id="ARBA00051447"/>
    </source>
</evidence>
<feature type="transmembrane region" description="Helical" evidence="26">
    <location>
        <begin position="246"/>
        <end position="270"/>
    </location>
</feature>
<dbReference type="InterPro" id="IPR050382">
    <property type="entry name" value="MFS_Na/Anion_cotransporter"/>
</dbReference>
<evidence type="ECO:0000256" key="23">
    <source>
        <dbReference type="ARBA" id="ARBA00080244"/>
    </source>
</evidence>
<feature type="transmembrane region" description="Helical" evidence="26">
    <location>
        <begin position="384"/>
        <end position="407"/>
    </location>
</feature>
<evidence type="ECO:0000256" key="25">
    <source>
        <dbReference type="ARBA" id="ARBA00081925"/>
    </source>
</evidence>
<dbReference type="Proteomes" id="UP000663868">
    <property type="component" value="Unassembled WGS sequence"/>
</dbReference>
<dbReference type="FunFam" id="1.20.1250.20:FF:000067">
    <property type="entry name" value="sialin isoform X2"/>
    <property type="match status" value="1"/>
</dbReference>
<feature type="transmembrane region" description="Helical" evidence="26">
    <location>
        <begin position="350"/>
        <end position="372"/>
    </location>
</feature>
<evidence type="ECO:0000256" key="6">
    <source>
        <dbReference type="ARBA" id="ARBA00022475"/>
    </source>
</evidence>
<evidence type="ECO:0000256" key="18">
    <source>
        <dbReference type="ARBA" id="ARBA00051403"/>
    </source>
</evidence>
<evidence type="ECO:0000256" key="22">
    <source>
        <dbReference type="ARBA" id="ARBA00069713"/>
    </source>
</evidence>
<dbReference type="GO" id="GO:0015293">
    <property type="term" value="F:symporter activity"/>
    <property type="evidence" value="ECO:0007669"/>
    <property type="project" value="UniProtKB-KW"/>
</dbReference>
<evidence type="ECO:0000256" key="10">
    <source>
        <dbReference type="ARBA" id="ARBA00023018"/>
    </source>
</evidence>
<dbReference type="InterPro" id="IPR036259">
    <property type="entry name" value="MFS_trans_sf"/>
</dbReference>
<dbReference type="PANTHER" id="PTHR11662:SF455">
    <property type="entry name" value="GH23975P"/>
    <property type="match status" value="1"/>
</dbReference>
<keyword evidence="9 26" id="KW-1133">Transmembrane helix</keyword>